<reference evidence="9 10" key="1">
    <citation type="submission" date="2019-09" db="EMBL/GenBank/DDBJ databases">
        <title>Bird 10,000 Genomes (B10K) Project - Family phase.</title>
        <authorList>
            <person name="Zhang G."/>
        </authorList>
    </citation>
    <scope>NUCLEOTIDE SEQUENCE [LARGE SCALE GENOMIC DNA]</scope>
    <source>
        <strain evidence="9">B10K-DU-001-07</strain>
        <tissue evidence="9">Muscle</tissue>
    </source>
</reference>
<evidence type="ECO:0000256" key="4">
    <source>
        <dbReference type="ARBA" id="ARBA00022454"/>
    </source>
</evidence>
<dbReference type="Pfam" id="PF11802">
    <property type="entry name" value="CENP-K"/>
    <property type="match status" value="1"/>
</dbReference>
<evidence type="ECO:0000256" key="2">
    <source>
        <dbReference type="ARBA" id="ARBA00004584"/>
    </source>
</evidence>
<keyword evidence="4" id="KW-0158">Chromosome</keyword>
<proteinExistence type="inferred from homology"/>
<comment type="caution">
    <text evidence="9">The sequence shown here is derived from an EMBL/GenBank/DDBJ whole genome shotgun (WGS) entry which is preliminary data.</text>
</comment>
<gene>
    <name evidence="9" type="primary">Cenpk</name>
    <name evidence="9" type="ORF">CICNIG_R08852</name>
</gene>
<feature type="non-terminal residue" evidence="9">
    <location>
        <position position="1"/>
    </location>
</feature>
<dbReference type="GO" id="GO:0000775">
    <property type="term" value="C:chromosome, centromeric region"/>
    <property type="evidence" value="ECO:0007669"/>
    <property type="project" value="UniProtKB-SubCell"/>
</dbReference>
<dbReference type="GO" id="GO:0000070">
    <property type="term" value="P:mitotic sister chromatid segregation"/>
    <property type="evidence" value="ECO:0007669"/>
    <property type="project" value="TreeGrafter"/>
</dbReference>
<evidence type="ECO:0000313" key="10">
    <source>
        <dbReference type="Proteomes" id="UP000542434"/>
    </source>
</evidence>
<comment type="similarity">
    <text evidence="3">Belongs to the CENP-K/MCM22 family.</text>
</comment>
<keyword evidence="5 8" id="KW-0175">Coiled coil</keyword>
<name>A0A7K8V593_9STRI</name>
<comment type="subcellular location">
    <subcellularLocation>
        <location evidence="2">Chromosome</location>
        <location evidence="2">Centromere</location>
    </subcellularLocation>
    <subcellularLocation>
        <location evidence="1">Nucleus</location>
    </subcellularLocation>
</comment>
<dbReference type="AlphaFoldDB" id="A0A7K8V593"/>
<dbReference type="PANTHER" id="PTHR14401:SF6">
    <property type="entry name" value="CENTROMERE PROTEIN K"/>
    <property type="match status" value="1"/>
</dbReference>
<evidence type="ECO:0000256" key="1">
    <source>
        <dbReference type="ARBA" id="ARBA00004123"/>
    </source>
</evidence>
<accession>A0A7K8V593</accession>
<dbReference type="GO" id="GO:0005634">
    <property type="term" value="C:nucleus"/>
    <property type="evidence" value="ECO:0007669"/>
    <property type="project" value="UniProtKB-SubCell"/>
</dbReference>
<keyword evidence="10" id="KW-1185">Reference proteome</keyword>
<feature type="non-terminal residue" evidence="9">
    <location>
        <position position="205"/>
    </location>
</feature>
<organism evidence="9 10">
    <name type="scientific">Ciccaba nigrolineata</name>
    <dbReference type="NCBI Taxonomy" id="1118524"/>
    <lineage>
        <taxon>Eukaryota</taxon>
        <taxon>Metazoa</taxon>
        <taxon>Chordata</taxon>
        <taxon>Craniata</taxon>
        <taxon>Vertebrata</taxon>
        <taxon>Euteleostomi</taxon>
        <taxon>Archelosauria</taxon>
        <taxon>Archosauria</taxon>
        <taxon>Dinosauria</taxon>
        <taxon>Saurischia</taxon>
        <taxon>Theropoda</taxon>
        <taxon>Coelurosauria</taxon>
        <taxon>Aves</taxon>
        <taxon>Neognathae</taxon>
        <taxon>Neoaves</taxon>
        <taxon>Telluraves</taxon>
        <taxon>Strigiformes</taxon>
        <taxon>Strigidae</taxon>
        <taxon>Ciccaba</taxon>
    </lineage>
</organism>
<dbReference type="EMBL" id="VWZC01005569">
    <property type="protein sequence ID" value="NXF61895.1"/>
    <property type="molecule type" value="Genomic_DNA"/>
</dbReference>
<sequence>LTMMQMKALTAEHNQWQNRSPEIISTNPDVLVSLGKEELQKVKNHLEMVLSTVQSKNKQLEEDLKREQQWHEEQEQLLYAFNGTEEKANLNIRAFNELQNKMLQLKIYKEELLNALGGFLAEHFPLPENGGSAKEKASSEEPSVELITLHEILEMLINKLMSTPHEPYVKINDSFWPPYIELLLRYGIALRHPEDTKRMRLEAFH</sequence>
<evidence type="ECO:0000256" key="6">
    <source>
        <dbReference type="ARBA" id="ARBA00023242"/>
    </source>
</evidence>
<evidence type="ECO:0000256" key="8">
    <source>
        <dbReference type="SAM" id="Coils"/>
    </source>
</evidence>
<dbReference type="InterPro" id="IPR020993">
    <property type="entry name" value="Centromere_CenpK"/>
</dbReference>
<dbReference type="Proteomes" id="UP000542434">
    <property type="component" value="Unassembled WGS sequence"/>
</dbReference>
<feature type="coiled-coil region" evidence="8">
    <location>
        <begin position="43"/>
        <end position="115"/>
    </location>
</feature>
<evidence type="ECO:0000256" key="5">
    <source>
        <dbReference type="ARBA" id="ARBA00023054"/>
    </source>
</evidence>
<keyword evidence="6" id="KW-0539">Nucleus</keyword>
<protein>
    <submittedName>
        <fullName evidence="9">CENPK protein</fullName>
    </submittedName>
</protein>
<evidence type="ECO:0000313" key="9">
    <source>
        <dbReference type="EMBL" id="NXF61895.1"/>
    </source>
</evidence>
<evidence type="ECO:0000256" key="3">
    <source>
        <dbReference type="ARBA" id="ARBA00005795"/>
    </source>
</evidence>
<dbReference type="GO" id="GO:0051382">
    <property type="term" value="P:kinetochore assembly"/>
    <property type="evidence" value="ECO:0007669"/>
    <property type="project" value="InterPro"/>
</dbReference>
<keyword evidence="7" id="KW-0137">Centromere</keyword>
<dbReference type="PANTHER" id="PTHR14401">
    <property type="entry name" value="CENTROMERE PROTEIN K"/>
    <property type="match status" value="1"/>
</dbReference>
<evidence type="ECO:0000256" key="7">
    <source>
        <dbReference type="ARBA" id="ARBA00023328"/>
    </source>
</evidence>